<keyword evidence="3" id="KW-1185">Reference proteome</keyword>
<feature type="signal peptide" evidence="1">
    <location>
        <begin position="1"/>
        <end position="23"/>
    </location>
</feature>
<dbReference type="InterPro" id="IPR047111">
    <property type="entry name" value="YbaP-like"/>
</dbReference>
<dbReference type="InterPro" id="IPR002816">
    <property type="entry name" value="TraB/PrgY/GumN_fam"/>
</dbReference>
<dbReference type="CDD" id="cd14789">
    <property type="entry name" value="Tiki"/>
    <property type="match status" value="1"/>
</dbReference>
<dbReference type="EMBL" id="QXDC01000004">
    <property type="protein sequence ID" value="RIA37596.1"/>
    <property type="molecule type" value="Genomic_DNA"/>
</dbReference>
<proteinExistence type="predicted"/>
<evidence type="ECO:0008006" key="4">
    <source>
        <dbReference type="Google" id="ProtNLM"/>
    </source>
</evidence>
<comment type="caution">
    <text evidence="2">The sequence shown here is derived from an EMBL/GenBank/DDBJ whole genome shotgun (WGS) entry which is preliminary data.</text>
</comment>
<dbReference type="Proteomes" id="UP000266568">
    <property type="component" value="Unassembled WGS sequence"/>
</dbReference>
<organism evidence="2 3">
    <name type="scientific">Hephaestia caeni</name>
    <dbReference type="NCBI Taxonomy" id="645617"/>
    <lineage>
        <taxon>Bacteria</taxon>
        <taxon>Pseudomonadati</taxon>
        <taxon>Pseudomonadota</taxon>
        <taxon>Alphaproteobacteria</taxon>
        <taxon>Sphingomonadales</taxon>
        <taxon>Sphingomonadaceae</taxon>
        <taxon>Hephaestia</taxon>
    </lineage>
</organism>
<name>A0A397NJ86_9SPHN</name>
<protein>
    <recommendedName>
        <fullName evidence="4">TraB family protein</fullName>
    </recommendedName>
</protein>
<gene>
    <name evidence="2" type="ORF">DFR49_3483</name>
</gene>
<evidence type="ECO:0000256" key="1">
    <source>
        <dbReference type="SAM" id="SignalP"/>
    </source>
</evidence>
<accession>A0A397NJ86</accession>
<dbReference type="PANTHER" id="PTHR40590">
    <property type="entry name" value="CYTOPLASMIC PROTEIN-RELATED"/>
    <property type="match status" value="1"/>
</dbReference>
<dbReference type="Pfam" id="PF01963">
    <property type="entry name" value="TraB_PrgY_gumN"/>
    <property type="match status" value="1"/>
</dbReference>
<dbReference type="AlphaFoldDB" id="A0A397NJ86"/>
<evidence type="ECO:0000313" key="2">
    <source>
        <dbReference type="EMBL" id="RIA37596.1"/>
    </source>
</evidence>
<dbReference type="RefSeq" id="WP_245968612.1">
    <property type="nucleotide sequence ID" value="NZ_QXDC01000004.1"/>
</dbReference>
<dbReference type="PANTHER" id="PTHR40590:SF1">
    <property type="entry name" value="CYTOPLASMIC PROTEIN"/>
    <property type="match status" value="1"/>
</dbReference>
<feature type="chain" id="PRO_5017273637" description="TraB family protein" evidence="1">
    <location>
        <begin position="24"/>
        <end position="304"/>
    </location>
</feature>
<sequence>MKLFPFVATAAFFLLPTAACGQAADAPAAVASATADADPALWVVKDDDTTIYLFGTIHVLKPGLSWFDEAVKSAFDASDELVMEIVQPDDPSSVQALILRKGMSADGPTLTERLPEDKRADYAAVMTANGLPPAAFDRMDPWLAAMSLTMTSLTRLGYQPANGPEEVLTAAAKAAGKPITGLETVEQQFDYLDGLSAPAQMAMLESTIDETGEAGKLFADMVTDWSKGDDQGIAALMNDGLGDSPELERVMLTDRNARWAGWIAERMKQPGTVFVAVGAGHLAGENSVRADLAKRHLTATRIDY</sequence>
<evidence type="ECO:0000313" key="3">
    <source>
        <dbReference type="Proteomes" id="UP000266568"/>
    </source>
</evidence>
<reference evidence="2 3" key="1">
    <citation type="submission" date="2018-08" db="EMBL/GenBank/DDBJ databases">
        <title>Genomic Encyclopedia of Type Strains, Phase IV (KMG-IV): sequencing the most valuable type-strain genomes for metagenomic binning, comparative biology and taxonomic classification.</title>
        <authorList>
            <person name="Goeker M."/>
        </authorList>
    </citation>
    <scope>NUCLEOTIDE SEQUENCE [LARGE SCALE GENOMIC DNA]</scope>
    <source>
        <strain evidence="2 3">DSM 25527</strain>
    </source>
</reference>
<keyword evidence="1" id="KW-0732">Signal</keyword>